<proteinExistence type="predicted"/>
<reference evidence="2 3" key="1">
    <citation type="submission" date="2024-02" db="EMBL/GenBank/DDBJ databases">
        <title>Microbulbifer aestuariivivens NBRC 112533.</title>
        <authorList>
            <person name="Ichikawa N."/>
            <person name="Katano-Makiyama Y."/>
            <person name="Hidaka K."/>
        </authorList>
    </citation>
    <scope>NUCLEOTIDE SEQUENCE [LARGE SCALE GENOMIC DNA]</scope>
    <source>
        <strain evidence="2 3">NBRC 112533</strain>
    </source>
</reference>
<keyword evidence="1" id="KW-0732">Signal</keyword>
<evidence type="ECO:0000313" key="3">
    <source>
        <dbReference type="Proteomes" id="UP001408594"/>
    </source>
</evidence>
<keyword evidence="3" id="KW-1185">Reference proteome</keyword>
<gene>
    <name evidence="2" type="ORF">Maes01_00124</name>
</gene>
<evidence type="ECO:0000256" key="1">
    <source>
        <dbReference type="SAM" id="SignalP"/>
    </source>
</evidence>
<dbReference type="EMBL" id="BAABRT010000001">
    <property type="protein sequence ID" value="GAA5523576.1"/>
    <property type="molecule type" value="Genomic_DNA"/>
</dbReference>
<dbReference type="RefSeq" id="WP_345547818.1">
    <property type="nucleotide sequence ID" value="NZ_BAABRT010000001.1"/>
</dbReference>
<comment type="caution">
    <text evidence="2">The sequence shown here is derived from an EMBL/GenBank/DDBJ whole genome shotgun (WGS) entry which is preliminary data.</text>
</comment>
<organism evidence="2 3">
    <name type="scientific">Microbulbifer aestuariivivens</name>
    <dbReference type="NCBI Taxonomy" id="1908308"/>
    <lineage>
        <taxon>Bacteria</taxon>
        <taxon>Pseudomonadati</taxon>
        <taxon>Pseudomonadota</taxon>
        <taxon>Gammaproteobacteria</taxon>
        <taxon>Cellvibrionales</taxon>
        <taxon>Microbulbiferaceae</taxon>
        <taxon>Microbulbifer</taxon>
    </lineage>
</organism>
<dbReference type="InterPro" id="IPR007332">
    <property type="entry name" value="DUF411"/>
</dbReference>
<evidence type="ECO:0000313" key="2">
    <source>
        <dbReference type="EMBL" id="GAA5523576.1"/>
    </source>
</evidence>
<dbReference type="Pfam" id="PF04214">
    <property type="entry name" value="DUF411"/>
    <property type="match status" value="1"/>
</dbReference>
<accession>A0ABP9WK58</accession>
<feature type="chain" id="PRO_5045671196" description="DUF411 domain-containing protein" evidence="1">
    <location>
        <begin position="35"/>
        <end position="197"/>
    </location>
</feature>
<name>A0ABP9WK58_9GAMM</name>
<dbReference type="Proteomes" id="UP001408594">
    <property type="component" value="Unassembled WGS sequence"/>
</dbReference>
<evidence type="ECO:0008006" key="4">
    <source>
        <dbReference type="Google" id="ProtNLM"/>
    </source>
</evidence>
<feature type="signal peptide" evidence="1">
    <location>
        <begin position="1"/>
        <end position="34"/>
    </location>
</feature>
<protein>
    <recommendedName>
        <fullName evidence="4">DUF411 domain-containing protein</fullName>
    </recommendedName>
</protein>
<sequence length="197" mass="21892">MRYILLKCTEPARRLLSLSLSALLVLLPPGHAIGAEADQAAAQKVTFTEADMTVFKHRLCFCCKDWIKHLQRAGMNPAIINRRDMATVKSQWAIPEGFGSCHTAVWRDRYVFEGHIPARIIRQFLSRPPQNAIGLSVPGMPKGSPGMYKGGDFEPYNVYVLLLGGDYRLYARLSQAEVDSEIEAKTDDLAQQKEGGG</sequence>